<reference evidence="3" key="1">
    <citation type="submission" date="2020-04" db="EMBL/GenBank/DDBJ databases">
        <authorList>
            <person name="Kittiwongwattana C."/>
        </authorList>
    </citation>
    <scope>NUCLEOTIDE SEQUENCE [LARGE SCALE GENOMIC DNA]</scope>
    <source>
        <strain evidence="3">1310</strain>
    </source>
</reference>
<dbReference type="AlphaFoldDB" id="A0AAE7D660"/>
<dbReference type="SUPFAM" id="SSF55729">
    <property type="entry name" value="Acyl-CoA N-acyltransferases (Nat)"/>
    <property type="match status" value="1"/>
</dbReference>
<dbReference type="Proteomes" id="UP000502421">
    <property type="component" value="Chromosome"/>
</dbReference>
<protein>
    <submittedName>
        <fullName evidence="2">GNAT family N-acetyltransferase</fullName>
    </submittedName>
</protein>
<dbReference type="InterPro" id="IPR000182">
    <property type="entry name" value="GNAT_dom"/>
</dbReference>
<evidence type="ECO:0000313" key="2">
    <source>
        <dbReference type="EMBL" id="QJB30809.1"/>
    </source>
</evidence>
<dbReference type="RefSeq" id="WP_168803087.1">
    <property type="nucleotide sequence ID" value="NZ_CP051205.1"/>
</dbReference>
<evidence type="ECO:0000313" key="3">
    <source>
        <dbReference type="Proteomes" id="UP000502421"/>
    </source>
</evidence>
<dbReference type="CDD" id="cd04301">
    <property type="entry name" value="NAT_SF"/>
    <property type="match status" value="1"/>
</dbReference>
<gene>
    <name evidence="2" type="ORF">HF329_05645</name>
</gene>
<dbReference type="Gene3D" id="3.40.630.30">
    <property type="match status" value="1"/>
</dbReference>
<dbReference type="PROSITE" id="PS51186">
    <property type="entry name" value="GNAT"/>
    <property type="match status" value="1"/>
</dbReference>
<feature type="domain" description="N-acetyltransferase" evidence="1">
    <location>
        <begin position="1"/>
        <end position="154"/>
    </location>
</feature>
<dbReference type="EMBL" id="CP051205">
    <property type="protein sequence ID" value="QJB30809.1"/>
    <property type="molecule type" value="Genomic_DNA"/>
</dbReference>
<dbReference type="Pfam" id="PF00583">
    <property type="entry name" value="Acetyltransf_1"/>
    <property type="match status" value="1"/>
</dbReference>
<dbReference type="GO" id="GO:0016747">
    <property type="term" value="F:acyltransferase activity, transferring groups other than amino-acyl groups"/>
    <property type="evidence" value="ECO:0007669"/>
    <property type="project" value="InterPro"/>
</dbReference>
<dbReference type="KEGG" id="coy:HF329_05645"/>
<sequence>MTIRPYTTADKSACLETFRSNMPRFFAPDELKDFEEWLDEQGKRDLSDNNECYFVIETNGRIIGCGGYYIRPDKTTAVMTWGMLHQQYHKQGWGRKLFQYRITAIREVCPSCAIQLDTTQHSAPFFGKMGFAVTKITPDFYGPGLDRYDMELKN</sequence>
<organism evidence="2 3">
    <name type="scientific">Chitinophaga oryzae</name>
    <dbReference type="NCBI Taxonomy" id="2725414"/>
    <lineage>
        <taxon>Bacteria</taxon>
        <taxon>Pseudomonadati</taxon>
        <taxon>Bacteroidota</taxon>
        <taxon>Chitinophagia</taxon>
        <taxon>Chitinophagales</taxon>
        <taxon>Chitinophagaceae</taxon>
        <taxon>Chitinophaga</taxon>
    </lineage>
</organism>
<proteinExistence type="predicted"/>
<name>A0AAE7D660_9BACT</name>
<accession>A0AAE7D660</accession>
<dbReference type="InterPro" id="IPR016181">
    <property type="entry name" value="Acyl_CoA_acyltransferase"/>
</dbReference>
<evidence type="ECO:0000259" key="1">
    <source>
        <dbReference type="PROSITE" id="PS51186"/>
    </source>
</evidence>